<keyword evidence="3" id="KW-1185">Reference proteome</keyword>
<dbReference type="PANTHER" id="PTHR30093:SF2">
    <property type="entry name" value="TYPE II SECRETION SYSTEM PROTEIN H"/>
    <property type="match status" value="1"/>
</dbReference>
<gene>
    <name evidence="2" type="ORF">HG66A1_17180</name>
</gene>
<dbReference type="InterPro" id="IPR045584">
    <property type="entry name" value="Pilin-like"/>
</dbReference>
<proteinExistence type="predicted"/>
<dbReference type="Gene3D" id="3.30.700.10">
    <property type="entry name" value="Glycoprotein, Type 4 Pilin"/>
    <property type="match status" value="1"/>
</dbReference>
<dbReference type="PROSITE" id="PS00409">
    <property type="entry name" value="PROKAR_NTER_METHYL"/>
    <property type="match status" value="1"/>
</dbReference>
<dbReference type="InterPro" id="IPR011453">
    <property type="entry name" value="DUF1559"/>
</dbReference>
<sequence>MLNSMSRKRGFTLIELLVVIAIIAILIALLLPAVQQAREAARRSTCKNNLKQLGLAFHNYHDTHRVLPPAAINPGSANCTSVFSTNNIMNHTCFQMILPFLDQAPLYNLYNWSIPSGPAMHSSCGHTAPPTTANQFGLLDSTLSIFICPSESGNPKGTTSTAGSYTSNGAHRTSYGVAANQYDSDKVSSFQGDTYSKKAALGLNGSARISAIKDGTSNTMLLIETPFEKTTSGSDVYVGFGPYWDTYTHTNSIRPTGQGINRPRNAAYSQRVYGWGAGSSHTGGVHILLADGAVRFLSENADMTSVVQSLISASGGEVIGEF</sequence>
<dbReference type="Pfam" id="PF07963">
    <property type="entry name" value="N_methyl"/>
    <property type="match status" value="1"/>
</dbReference>
<protein>
    <submittedName>
        <fullName evidence="2">Putative major pilin subunit</fullName>
    </submittedName>
</protein>
<dbReference type="Pfam" id="PF07596">
    <property type="entry name" value="SBP_bac_10"/>
    <property type="match status" value="1"/>
</dbReference>
<dbReference type="SUPFAM" id="SSF54523">
    <property type="entry name" value="Pili subunits"/>
    <property type="match status" value="1"/>
</dbReference>
<reference evidence="2 3" key="1">
    <citation type="submission" date="2019-02" db="EMBL/GenBank/DDBJ databases">
        <title>Deep-cultivation of Planctomycetes and their phenomic and genomic characterization uncovers novel biology.</title>
        <authorList>
            <person name="Wiegand S."/>
            <person name="Jogler M."/>
            <person name="Boedeker C."/>
            <person name="Pinto D."/>
            <person name="Vollmers J."/>
            <person name="Rivas-Marin E."/>
            <person name="Kohn T."/>
            <person name="Peeters S.H."/>
            <person name="Heuer A."/>
            <person name="Rast P."/>
            <person name="Oberbeckmann S."/>
            <person name="Bunk B."/>
            <person name="Jeske O."/>
            <person name="Meyerdierks A."/>
            <person name="Storesund J.E."/>
            <person name="Kallscheuer N."/>
            <person name="Luecker S."/>
            <person name="Lage O.M."/>
            <person name="Pohl T."/>
            <person name="Merkel B.J."/>
            <person name="Hornburger P."/>
            <person name="Mueller R.-W."/>
            <person name="Bruemmer F."/>
            <person name="Labrenz M."/>
            <person name="Spormann A.M."/>
            <person name="Op den Camp H."/>
            <person name="Overmann J."/>
            <person name="Amann R."/>
            <person name="Jetten M.S.M."/>
            <person name="Mascher T."/>
            <person name="Medema M.H."/>
            <person name="Devos D.P."/>
            <person name="Kaster A.-K."/>
            <person name="Ovreas L."/>
            <person name="Rohde M."/>
            <person name="Galperin M.Y."/>
            <person name="Jogler C."/>
        </authorList>
    </citation>
    <scope>NUCLEOTIDE SEQUENCE [LARGE SCALE GENOMIC DNA]</scope>
    <source>
        <strain evidence="2 3">HG66A1</strain>
    </source>
</reference>
<dbReference type="RefSeq" id="WP_315851635.1">
    <property type="nucleotide sequence ID" value="NZ_CP036266.1"/>
</dbReference>
<name>A0A517PKP4_9PLAN</name>
<dbReference type="AlphaFoldDB" id="A0A517PKP4"/>
<evidence type="ECO:0000259" key="1">
    <source>
        <dbReference type="Pfam" id="PF07596"/>
    </source>
</evidence>
<dbReference type="Proteomes" id="UP000320421">
    <property type="component" value="Chromosome"/>
</dbReference>
<dbReference type="PANTHER" id="PTHR30093">
    <property type="entry name" value="GENERAL SECRETION PATHWAY PROTEIN G"/>
    <property type="match status" value="1"/>
</dbReference>
<feature type="domain" description="DUF1559" evidence="1">
    <location>
        <begin position="35"/>
        <end position="303"/>
    </location>
</feature>
<accession>A0A517PKP4</accession>
<dbReference type="NCBIfam" id="TIGR02532">
    <property type="entry name" value="IV_pilin_GFxxxE"/>
    <property type="match status" value="1"/>
</dbReference>
<evidence type="ECO:0000313" key="2">
    <source>
        <dbReference type="EMBL" id="QDT19945.1"/>
    </source>
</evidence>
<dbReference type="EMBL" id="CP036266">
    <property type="protein sequence ID" value="QDT19945.1"/>
    <property type="molecule type" value="Genomic_DNA"/>
</dbReference>
<dbReference type="InterPro" id="IPR027558">
    <property type="entry name" value="Pre_pil_HX9DG_C"/>
</dbReference>
<evidence type="ECO:0000313" key="3">
    <source>
        <dbReference type="Proteomes" id="UP000320421"/>
    </source>
</evidence>
<dbReference type="NCBIfam" id="TIGR04294">
    <property type="entry name" value="pre_pil_HX9DG"/>
    <property type="match status" value="1"/>
</dbReference>
<dbReference type="InterPro" id="IPR012902">
    <property type="entry name" value="N_methyl_site"/>
</dbReference>
<organism evidence="2 3">
    <name type="scientific">Gimesia chilikensis</name>
    <dbReference type="NCBI Taxonomy" id="2605989"/>
    <lineage>
        <taxon>Bacteria</taxon>
        <taxon>Pseudomonadati</taxon>
        <taxon>Planctomycetota</taxon>
        <taxon>Planctomycetia</taxon>
        <taxon>Planctomycetales</taxon>
        <taxon>Planctomycetaceae</taxon>
        <taxon>Gimesia</taxon>
    </lineage>
</organism>